<evidence type="ECO:0000256" key="2">
    <source>
        <dbReference type="ARBA" id="ARBA00022723"/>
    </source>
</evidence>
<dbReference type="InterPro" id="IPR004294">
    <property type="entry name" value="Carotenoid_Oase"/>
</dbReference>
<dbReference type="GO" id="GO:0042574">
    <property type="term" value="P:retinal metabolic process"/>
    <property type="evidence" value="ECO:0007669"/>
    <property type="project" value="TreeGrafter"/>
</dbReference>
<dbReference type="Pfam" id="PF03055">
    <property type="entry name" value="RPE65"/>
    <property type="match status" value="1"/>
</dbReference>
<accession>A0A821RSM9</accession>
<dbReference type="EMBL" id="CAJOBZ010000015">
    <property type="protein sequence ID" value="CAF4846672.1"/>
    <property type="molecule type" value="Genomic_DNA"/>
</dbReference>
<dbReference type="GO" id="GO:0016121">
    <property type="term" value="P:carotene catabolic process"/>
    <property type="evidence" value="ECO:0007669"/>
    <property type="project" value="TreeGrafter"/>
</dbReference>
<proteinExistence type="inferred from homology"/>
<evidence type="ECO:0000256" key="1">
    <source>
        <dbReference type="ARBA" id="ARBA00006787"/>
    </source>
</evidence>
<keyword evidence="4 5" id="KW-0408">Iron</keyword>
<dbReference type="PANTHER" id="PTHR10543">
    <property type="entry name" value="BETA-CAROTENE DIOXYGENASE"/>
    <property type="match status" value="1"/>
</dbReference>
<protein>
    <submittedName>
        <fullName evidence="6">Uncharacterized protein</fullName>
    </submittedName>
</protein>
<feature type="binding site" evidence="5">
    <location>
        <position position="242"/>
    </location>
    <ligand>
        <name>Fe cation</name>
        <dbReference type="ChEBI" id="CHEBI:24875"/>
        <note>catalytic</note>
    </ligand>
</feature>
<dbReference type="GO" id="GO:0003834">
    <property type="term" value="F:beta-carotene 15,15'-dioxygenase activity"/>
    <property type="evidence" value="ECO:0007669"/>
    <property type="project" value="TreeGrafter"/>
</dbReference>
<evidence type="ECO:0000313" key="6">
    <source>
        <dbReference type="EMBL" id="CAF4846672.1"/>
    </source>
</evidence>
<keyword evidence="7" id="KW-1185">Reference proteome</keyword>
<evidence type="ECO:0000313" key="7">
    <source>
        <dbReference type="Proteomes" id="UP000663880"/>
    </source>
</evidence>
<comment type="cofactor">
    <cofactor evidence="5">
        <name>Fe(2+)</name>
        <dbReference type="ChEBI" id="CHEBI:29033"/>
    </cofactor>
    <text evidence="5">Binds 1 Fe(2+) ion per subunit.</text>
</comment>
<sequence>MSEIKENGTHSQYDSSVLLRTCEKEVTEPLEGSIIGEIPSWIRGSLLRNGPGLLKVGKYEYQHIFDGSALLHRFAIFDGQVTYQCKFLLSNTYKKNQIANRIVVTEFGTSAVPDPCQTIFDKISSVFDPANHTTDNAVISIYPFGDEIYALTEVPLLYRIDPVTLETMDRRNLMDSVVITHTAHPHIANNGDVYNVGMQIVKGRIKNLIVKFPYKEKGDMFESAEILGTVTTRWYIHPCYMHSFGMSENYFVLIEQPLALSISKYLKCQMNGEAYVSALNWYSEYETHIITVSRIDGTVKRYRTATVFFLHVVNCFERDGELLLDMCTYQDAKIIDAMFVDAIKASHSNLDYAKWCSTRPRRFHIPLNAPEMTLVHSENIVDIGVEMPRINYELYNGRPYNYFYGNISDVSREDAGAVVKVNISTGEVLTWKERYSYPSEPVFIPRPGAVDEDDGVILSAVLWSNDENAVDLLVLDARTFKELGRARFRTPTPAPKCLHGWFLSDSKITT</sequence>
<feature type="binding site" evidence="5">
    <location>
        <position position="184"/>
    </location>
    <ligand>
        <name>Fe cation</name>
        <dbReference type="ChEBI" id="CHEBI:24875"/>
        <note>catalytic</note>
    </ligand>
</feature>
<dbReference type="GO" id="GO:0046872">
    <property type="term" value="F:metal ion binding"/>
    <property type="evidence" value="ECO:0007669"/>
    <property type="project" value="UniProtKB-KW"/>
</dbReference>
<gene>
    <name evidence="6" type="ORF">PMACD_LOCUS6689</name>
</gene>
<keyword evidence="3" id="KW-0560">Oxidoreductase</keyword>
<dbReference type="GO" id="GO:0010436">
    <property type="term" value="F:carotenoid dioxygenase activity"/>
    <property type="evidence" value="ECO:0007669"/>
    <property type="project" value="TreeGrafter"/>
</dbReference>
<reference evidence="6" key="1">
    <citation type="submission" date="2021-02" db="EMBL/GenBank/DDBJ databases">
        <authorList>
            <person name="Steward A R."/>
        </authorList>
    </citation>
    <scope>NUCLEOTIDE SEQUENCE</scope>
</reference>
<feature type="binding site" evidence="5">
    <location>
        <position position="311"/>
    </location>
    <ligand>
        <name>Fe cation</name>
        <dbReference type="ChEBI" id="CHEBI:24875"/>
        <note>catalytic</note>
    </ligand>
</feature>
<organism evidence="6 7">
    <name type="scientific">Pieris macdunnoughi</name>
    <dbReference type="NCBI Taxonomy" id="345717"/>
    <lineage>
        <taxon>Eukaryota</taxon>
        <taxon>Metazoa</taxon>
        <taxon>Ecdysozoa</taxon>
        <taxon>Arthropoda</taxon>
        <taxon>Hexapoda</taxon>
        <taxon>Insecta</taxon>
        <taxon>Pterygota</taxon>
        <taxon>Neoptera</taxon>
        <taxon>Endopterygota</taxon>
        <taxon>Lepidoptera</taxon>
        <taxon>Glossata</taxon>
        <taxon>Ditrysia</taxon>
        <taxon>Papilionoidea</taxon>
        <taxon>Pieridae</taxon>
        <taxon>Pierinae</taxon>
        <taxon>Pieris</taxon>
    </lineage>
</organism>
<comment type="similarity">
    <text evidence="1">Belongs to the carotenoid oxygenase family.</text>
</comment>
<dbReference type="Proteomes" id="UP000663880">
    <property type="component" value="Unassembled WGS sequence"/>
</dbReference>
<evidence type="ECO:0000256" key="5">
    <source>
        <dbReference type="PIRSR" id="PIRSR604294-1"/>
    </source>
</evidence>
<dbReference type="OrthoDB" id="1069523at2759"/>
<evidence type="ECO:0000256" key="3">
    <source>
        <dbReference type="ARBA" id="ARBA00023002"/>
    </source>
</evidence>
<comment type="caution">
    <text evidence="6">The sequence shown here is derived from an EMBL/GenBank/DDBJ whole genome shotgun (WGS) entry which is preliminary data.</text>
</comment>
<name>A0A821RSM9_9NEOP</name>
<dbReference type="AlphaFoldDB" id="A0A821RSM9"/>
<evidence type="ECO:0000256" key="4">
    <source>
        <dbReference type="ARBA" id="ARBA00023004"/>
    </source>
</evidence>
<keyword evidence="2 5" id="KW-0479">Metal-binding</keyword>
<dbReference type="PANTHER" id="PTHR10543:SF24">
    <property type="entry name" value="CAROTENOID ISOMEROOXYGENASE"/>
    <property type="match status" value="1"/>
</dbReference>
<feature type="binding site" evidence="5">
    <location>
        <position position="499"/>
    </location>
    <ligand>
        <name>Fe cation</name>
        <dbReference type="ChEBI" id="CHEBI:24875"/>
        <note>catalytic</note>
    </ligand>
</feature>